<evidence type="ECO:0000259" key="2">
    <source>
        <dbReference type="Pfam" id="PF09323"/>
    </source>
</evidence>
<feature type="domain" description="DUF1980" evidence="2">
    <location>
        <begin position="2"/>
        <end position="102"/>
    </location>
</feature>
<dbReference type="InterPro" id="IPR048493">
    <property type="entry name" value="DUF1980_N"/>
</dbReference>
<name>A0A075SE73_STRSU</name>
<dbReference type="InterPro" id="IPR052955">
    <property type="entry name" value="UPF0703_membrane_permease"/>
</dbReference>
<evidence type="ECO:0000313" key="4">
    <source>
        <dbReference type="EMBL" id="AIG43657.1"/>
    </source>
</evidence>
<dbReference type="Pfam" id="PF09323">
    <property type="entry name" value="DUF1980"/>
    <property type="match status" value="1"/>
</dbReference>
<reference evidence="4 5" key="1">
    <citation type="journal article" date="2014" name="Genome Announc.">
        <title>Whole-Genome Sequence of Streptococcus suis Serotype 4 Reference Strain 6407.</title>
        <authorList>
            <person name="Wang K."/>
            <person name="Chen J."/>
            <person name="Yao H."/>
            <person name="Lu C."/>
        </authorList>
    </citation>
    <scope>NUCLEOTIDE SEQUENCE [LARGE SCALE GENOMIC DNA]</scope>
    <source>
        <strain evidence="4">6407</strain>
    </source>
</reference>
<feature type="domain" description="DUF1980" evidence="3">
    <location>
        <begin position="131"/>
        <end position="269"/>
    </location>
</feature>
<dbReference type="AlphaFoldDB" id="A0A075SE73"/>
<evidence type="ECO:0000313" key="5">
    <source>
        <dbReference type="Proteomes" id="UP000028185"/>
    </source>
</evidence>
<dbReference type="InterPro" id="IPR015402">
    <property type="entry name" value="DUF1980"/>
</dbReference>
<keyword evidence="1" id="KW-1133">Transmembrane helix</keyword>
<dbReference type="EMBL" id="CP008921">
    <property type="protein sequence ID" value="AIG43657.1"/>
    <property type="molecule type" value="Genomic_DNA"/>
</dbReference>
<proteinExistence type="predicted"/>
<evidence type="ECO:0000259" key="3">
    <source>
        <dbReference type="Pfam" id="PF21537"/>
    </source>
</evidence>
<feature type="transmembrane region" description="Helical" evidence="1">
    <location>
        <begin position="33"/>
        <end position="54"/>
    </location>
</feature>
<keyword evidence="1" id="KW-0472">Membrane</keyword>
<evidence type="ECO:0000256" key="1">
    <source>
        <dbReference type="SAM" id="Phobius"/>
    </source>
</evidence>
<dbReference type="RefSeq" id="WP_024381402.1">
    <property type="nucleotide sequence ID" value="NZ_ALLE01000002.1"/>
</dbReference>
<protein>
    <submittedName>
        <fullName evidence="4">Phosphate ABC transporter substrate-binding protein</fullName>
    </submittedName>
</protein>
<dbReference type="PANTHER" id="PTHR40047:SF1">
    <property type="entry name" value="UPF0703 PROTEIN YCGQ"/>
    <property type="match status" value="1"/>
</dbReference>
<organism evidence="4 5">
    <name type="scientific">Streptococcus suis 6407</name>
    <dbReference type="NCBI Taxonomy" id="1214179"/>
    <lineage>
        <taxon>Bacteria</taxon>
        <taxon>Bacillati</taxon>
        <taxon>Bacillota</taxon>
        <taxon>Bacilli</taxon>
        <taxon>Lactobacillales</taxon>
        <taxon>Streptococcaceae</taxon>
        <taxon>Streptococcus</taxon>
    </lineage>
</organism>
<sequence>MIRFLILAGYFEMTMYLYISGKLDQYINLHYSYLAYLSMVLSFILAIVQLYVWVKEIRVHSHLKSKIAKLSSIGLLLIPLAIAWLFPTVSLDSTTVAAKGYHFPLAAENDTNTQNQEGTTVQYLKPDTSIYFTKSAYQNQMREIADRYLAEETIVVTNENYMEVMEAIYDYPTEFSGKTIEMIGFVYNDPDNSQQFFLFRFGIIHCIADSGVYGLLSTGATTEFPNNTWVKARGTVKVSYHTSLKQNLPTLELQSMVQIEQPDSPYVYRVF</sequence>
<dbReference type="NCBIfam" id="TIGR03943">
    <property type="entry name" value="TIGR03943 family putative permease subunit"/>
    <property type="match status" value="1"/>
</dbReference>
<dbReference type="PANTHER" id="PTHR40047">
    <property type="entry name" value="UPF0703 PROTEIN YCGQ"/>
    <property type="match status" value="1"/>
</dbReference>
<keyword evidence="1" id="KW-0812">Transmembrane</keyword>
<feature type="transmembrane region" description="Helical" evidence="1">
    <location>
        <begin position="66"/>
        <end position="86"/>
    </location>
</feature>
<dbReference type="Pfam" id="PF21537">
    <property type="entry name" value="DUF1980_C"/>
    <property type="match status" value="1"/>
</dbReference>
<dbReference type="InterPro" id="IPR048447">
    <property type="entry name" value="DUF1980_C"/>
</dbReference>
<dbReference type="HOGENOM" id="CLU_070027_1_0_9"/>
<accession>A0A075SE73</accession>
<dbReference type="Proteomes" id="UP000028185">
    <property type="component" value="Chromosome"/>
</dbReference>
<gene>
    <name evidence="4" type="ORF">ID09_06310</name>
</gene>
<dbReference type="PATRIC" id="fig|1214179.4.peg.1229"/>